<evidence type="ECO:0000313" key="2">
    <source>
        <dbReference type="EMBL" id="RFF30391.1"/>
    </source>
</evidence>
<dbReference type="EMBL" id="QUZK01000035">
    <property type="protein sequence ID" value="RFF30391.1"/>
    <property type="molecule type" value="Genomic_DNA"/>
</dbReference>
<name>A0A3E1K8H6_9GAMM</name>
<keyword evidence="3" id="KW-1185">Reference proteome</keyword>
<dbReference type="AlphaFoldDB" id="A0A3E1K8H6"/>
<organism evidence="2 3">
    <name type="scientific">Wenzhouxiangella sediminis</name>
    <dbReference type="NCBI Taxonomy" id="1792836"/>
    <lineage>
        <taxon>Bacteria</taxon>
        <taxon>Pseudomonadati</taxon>
        <taxon>Pseudomonadota</taxon>
        <taxon>Gammaproteobacteria</taxon>
        <taxon>Chromatiales</taxon>
        <taxon>Wenzhouxiangellaceae</taxon>
        <taxon>Wenzhouxiangella</taxon>
    </lineage>
</organism>
<dbReference type="PANTHER" id="PTHR38602:SF1">
    <property type="entry name" value="INNER MEMBRANE PROTEIN"/>
    <property type="match status" value="1"/>
</dbReference>
<reference evidence="2 3" key="1">
    <citation type="submission" date="2018-08" db="EMBL/GenBank/DDBJ databases">
        <title>Wenzhouxiangella salilacus sp. nov., a novel bacterium isolated from a saline lake in Xinjiang Province, China.</title>
        <authorList>
            <person name="Han S."/>
        </authorList>
    </citation>
    <scope>NUCLEOTIDE SEQUENCE [LARGE SCALE GENOMIC DNA]</scope>
    <source>
        <strain evidence="2 3">XDB06</strain>
    </source>
</reference>
<dbReference type="RefSeq" id="WP_116650583.1">
    <property type="nucleotide sequence ID" value="NZ_QUZK01000035.1"/>
</dbReference>
<keyword evidence="1" id="KW-1133">Transmembrane helix</keyword>
<dbReference type="PANTHER" id="PTHR38602">
    <property type="entry name" value="INNER MEMBRANE PROTEIN-RELATED"/>
    <property type="match status" value="1"/>
</dbReference>
<keyword evidence="1" id="KW-0472">Membrane</keyword>
<evidence type="ECO:0000256" key="1">
    <source>
        <dbReference type="SAM" id="Phobius"/>
    </source>
</evidence>
<sequence>MWGDLLLAGSLVLIIEGLMPAISPSGWRSMVSQAAQLSDRGLRAGGVALIIIGAVIFHLVG</sequence>
<keyword evidence="1" id="KW-0812">Transmembrane</keyword>
<proteinExistence type="predicted"/>
<feature type="transmembrane region" description="Helical" evidence="1">
    <location>
        <begin position="44"/>
        <end position="60"/>
    </location>
</feature>
<evidence type="ECO:0000313" key="3">
    <source>
        <dbReference type="Proteomes" id="UP000260351"/>
    </source>
</evidence>
<dbReference type="OrthoDB" id="9182237at2"/>
<dbReference type="Pfam" id="PF09838">
    <property type="entry name" value="DUF2065"/>
    <property type="match status" value="1"/>
</dbReference>
<comment type="caution">
    <text evidence="2">The sequence shown here is derived from an EMBL/GenBank/DDBJ whole genome shotgun (WGS) entry which is preliminary data.</text>
</comment>
<dbReference type="Proteomes" id="UP000260351">
    <property type="component" value="Unassembled WGS sequence"/>
</dbReference>
<accession>A0A3E1K8H6</accession>
<gene>
    <name evidence="2" type="ORF">DZC52_07860</name>
</gene>
<protein>
    <submittedName>
        <fullName evidence="2">DUF2065 domain-containing protein</fullName>
    </submittedName>
</protein>
<dbReference type="InterPro" id="IPR019201">
    <property type="entry name" value="DUF2065"/>
</dbReference>